<dbReference type="GO" id="GO:0003677">
    <property type="term" value="F:DNA binding"/>
    <property type="evidence" value="ECO:0007669"/>
    <property type="project" value="InterPro"/>
</dbReference>
<dbReference type="EMBL" id="CP033165">
    <property type="protein sequence ID" value="QGH01181.1"/>
    <property type="molecule type" value="Genomic_DNA"/>
</dbReference>
<evidence type="ECO:0000256" key="2">
    <source>
        <dbReference type="ARBA" id="ARBA00022705"/>
    </source>
</evidence>
<keyword evidence="2" id="KW-0235">DNA replication</keyword>
<gene>
    <name evidence="3" type="ORF">EA457_00660</name>
</gene>
<organism evidence="3 4">
    <name type="scientific">Streptococcus dysgalactiae subsp. dysgalactiae</name>
    <dbReference type="NCBI Taxonomy" id="99822"/>
    <lineage>
        <taxon>Bacteria</taxon>
        <taxon>Bacillati</taxon>
        <taxon>Bacillota</taxon>
        <taxon>Bacilli</taxon>
        <taxon>Lactobacillales</taxon>
        <taxon>Streptococcaceae</taxon>
        <taxon>Streptococcus</taxon>
    </lineage>
</organism>
<sequence>MVKTSYFKGGNYISQEEWSQLWSQSLKVDYIPLVDIHSFKEKGKDLKGAILETAKYPTKPIKLDIENKQVVDDLYNGLYKKRQLGYGGIFKTIKKQLALDDAENGDLIHTSNVDSDLSEGTKIVAIWNASKQNYYLK</sequence>
<dbReference type="AlphaFoldDB" id="A0A9X7S0U7"/>
<proteinExistence type="inferred from homology"/>
<dbReference type="Proteomes" id="UP000347383">
    <property type="component" value="Chromosome"/>
</dbReference>
<accession>A0A9X7S0U7</accession>
<reference evidence="3 4" key="1">
    <citation type="submission" date="2018-10" db="EMBL/GenBank/DDBJ databases">
        <title>Comparative Genomics Analysis of the Streptococcus dysgalactiae subspecies dysgalactiae.</title>
        <authorList>
            <person name="Koh T.H."/>
            <person name="Abdul Rahman N."/>
            <person name="Sessions O.M."/>
        </authorList>
    </citation>
    <scope>NUCLEOTIDE SEQUENCE [LARGE SCALE GENOMIC DNA]</scope>
    <source>
        <strain evidence="3 4">DB60705-15</strain>
    </source>
</reference>
<dbReference type="InterPro" id="IPR000989">
    <property type="entry name" value="Rep"/>
</dbReference>
<dbReference type="RefSeq" id="WP_154412470.1">
    <property type="nucleotide sequence ID" value="NZ_CP033165.1"/>
</dbReference>
<evidence type="ECO:0000313" key="4">
    <source>
        <dbReference type="Proteomes" id="UP000347383"/>
    </source>
</evidence>
<dbReference type="GO" id="GO:0006260">
    <property type="term" value="P:DNA replication"/>
    <property type="evidence" value="ECO:0007669"/>
    <property type="project" value="UniProtKB-KW"/>
</dbReference>
<dbReference type="Pfam" id="PF01446">
    <property type="entry name" value="Rep_1"/>
    <property type="match status" value="1"/>
</dbReference>
<protein>
    <recommendedName>
        <fullName evidence="5">Replication protein</fullName>
    </recommendedName>
</protein>
<evidence type="ECO:0008006" key="5">
    <source>
        <dbReference type="Google" id="ProtNLM"/>
    </source>
</evidence>
<evidence type="ECO:0000313" key="3">
    <source>
        <dbReference type="EMBL" id="QGH01181.1"/>
    </source>
</evidence>
<comment type="similarity">
    <text evidence="1">Belongs to the Gram-positive plasmids replication protein type 1 family.</text>
</comment>
<name>A0A9X7S0U7_STRDY</name>
<evidence type="ECO:0000256" key="1">
    <source>
        <dbReference type="ARBA" id="ARBA00008909"/>
    </source>
</evidence>